<reference evidence="2 3" key="1">
    <citation type="submission" date="2022-10" db="EMBL/GenBank/DDBJ databases">
        <title>Defluviimonas sp. nov., isolated from ocean surface water.</title>
        <authorList>
            <person name="He W."/>
            <person name="Wang L."/>
            <person name="Zhang D.-F."/>
        </authorList>
    </citation>
    <scope>NUCLEOTIDE SEQUENCE [LARGE SCALE GENOMIC DNA]</scope>
    <source>
        <strain evidence="2 3">WL0075</strain>
    </source>
</reference>
<dbReference type="Gene3D" id="3.40.50.2300">
    <property type="match status" value="2"/>
</dbReference>
<organism evidence="2 3">
    <name type="scientific">Albidovulum sediminicola</name>
    <dbReference type="NCBI Taxonomy" id="2984331"/>
    <lineage>
        <taxon>Bacteria</taxon>
        <taxon>Pseudomonadati</taxon>
        <taxon>Pseudomonadota</taxon>
        <taxon>Alphaproteobacteria</taxon>
        <taxon>Rhodobacterales</taxon>
        <taxon>Paracoccaceae</taxon>
        <taxon>Albidovulum</taxon>
    </lineage>
</organism>
<dbReference type="Proteomes" id="UP001652503">
    <property type="component" value="Unassembled WGS sequence"/>
</dbReference>
<evidence type="ECO:0000256" key="1">
    <source>
        <dbReference type="SAM" id="MobiDB-lite"/>
    </source>
</evidence>
<evidence type="ECO:0000313" key="2">
    <source>
        <dbReference type="EMBL" id="MCV2866110.1"/>
    </source>
</evidence>
<dbReference type="EMBL" id="JAOWLA010000015">
    <property type="protein sequence ID" value="MCV2866110.1"/>
    <property type="molecule type" value="Genomic_DNA"/>
</dbReference>
<feature type="region of interest" description="Disordered" evidence="1">
    <location>
        <begin position="141"/>
        <end position="180"/>
    </location>
</feature>
<sequence length="180" mass="19274">MFMTVADPVGSGIIRSLADTDRTNMTGTWSRTPETMTSQTMRDLMPSLRHIGLQFNGDEKNSTVRRDETALAAEQGLTITARESALDAGGARCGDVGPQALRGKGQEGAALISVAARCYGVGQLAGEQAERILFDHTPGRSACPADGGVRREAQHVGDQRDRGLPAHWARAGGRDRRMNL</sequence>
<comment type="caution">
    <text evidence="2">The sequence shown here is derived from an EMBL/GenBank/DDBJ whole genome shotgun (WGS) entry which is preliminary data.</text>
</comment>
<proteinExistence type="predicted"/>
<keyword evidence="3" id="KW-1185">Reference proteome</keyword>
<evidence type="ECO:0000313" key="3">
    <source>
        <dbReference type="Proteomes" id="UP001652503"/>
    </source>
</evidence>
<protein>
    <submittedName>
        <fullName evidence="2">Uncharacterized protein</fullName>
    </submittedName>
</protein>
<dbReference type="RefSeq" id="WP_263722642.1">
    <property type="nucleotide sequence ID" value="NZ_JAOWLA010000015.1"/>
</dbReference>
<gene>
    <name evidence="2" type="ORF">OE647_15405</name>
</gene>
<name>A0ABT2Z4Z9_9RHOB</name>
<accession>A0ABT2Z4Z9</accession>
<feature type="compositionally biased region" description="Basic and acidic residues" evidence="1">
    <location>
        <begin position="148"/>
        <end position="164"/>
    </location>
</feature>